<evidence type="ECO:0000256" key="1">
    <source>
        <dbReference type="ARBA" id="ARBA00001400"/>
    </source>
</evidence>
<dbReference type="PANTHER" id="PTHR33693:SF1">
    <property type="entry name" value="TYPE-4 URACIL-DNA GLYCOSYLASE"/>
    <property type="match status" value="1"/>
</dbReference>
<dbReference type="Proteomes" id="UP000001369">
    <property type="component" value="Chromosome"/>
</dbReference>
<dbReference type="GO" id="GO:0051539">
    <property type="term" value="F:4 iron, 4 sulfur cluster binding"/>
    <property type="evidence" value="ECO:0007669"/>
    <property type="project" value="UniProtKB-KW"/>
</dbReference>
<evidence type="ECO:0000256" key="9">
    <source>
        <dbReference type="ARBA" id="ARBA00023004"/>
    </source>
</evidence>
<dbReference type="RefSeq" id="WP_012674670.1">
    <property type="nucleotide sequence ID" value="NC_012438.1"/>
</dbReference>
<dbReference type="eggNOG" id="COG1573">
    <property type="taxonomic scope" value="Bacteria"/>
</dbReference>
<organism evidence="13 14">
    <name type="scientific">Sulfurihydrogenibium azorense (strain DSM 15241 / OCM 825 / Az-Fu1)</name>
    <dbReference type="NCBI Taxonomy" id="204536"/>
    <lineage>
        <taxon>Bacteria</taxon>
        <taxon>Pseudomonadati</taxon>
        <taxon>Aquificota</taxon>
        <taxon>Aquificia</taxon>
        <taxon>Aquificales</taxon>
        <taxon>Hydrogenothermaceae</taxon>
        <taxon>Sulfurihydrogenibium</taxon>
    </lineage>
</organism>
<dbReference type="AlphaFoldDB" id="C1DWS7"/>
<dbReference type="GO" id="GO:0046872">
    <property type="term" value="F:metal ion binding"/>
    <property type="evidence" value="ECO:0007669"/>
    <property type="project" value="UniProtKB-KW"/>
</dbReference>
<dbReference type="PANTHER" id="PTHR33693">
    <property type="entry name" value="TYPE-5 URACIL-DNA GLYCOSYLASE"/>
    <property type="match status" value="1"/>
</dbReference>
<reference evidence="13 14" key="1">
    <citation type="journal article" date="2009" name="J. Bacteriol.">
        <title>Complete and draft genome sequences of six members of the Aquificales.</title>
        <authorList>
            <person name="Reysenbach A.L."/>
            <person name="Hamamura N."/>
            <person name="Podar M."/>
            <person name="Griffiths E."/>
            <person name="Ferreira S."/>
            <person name="Hochstein R."/>
            <person name="Heidelberg J."/>
            <person name="Johnson J."/>
            <person name="Mead D."/>
            <person name="Pohorille A."/>
            <person name="Sarmiento M."/>
            <person name="Schweighofer K."/>
            <person name="Seshadri R."/>
            <person name="Voytek M.A."/>
        </authorList>
    </citation>
    <scope>NUCLEOTIDE SEQUENCE [LARGE SCALE GENOMIC DNA]</scope>
    <source>
        <strain evidence="14">Az-Fu1 / DSM 15241 / OCM 825</strain>
    </source>
</reference>
<name>C1DWS7_SULAA</name>
<dbReference type="InterPro" id="IPR005122">
    <property type="entry name" value="Uracil-DNA_glycosylase-like"/>
</dbReference>
<evidence type="ECO:0000256" key="6">
    <source>
        <dbReference type="ARBA" id="ARBA00022723"/>
    </source>
</evidence>
<evidence type="ECO:0000256" key="3">
    <source>
        <dbReference type="ARBA" id="ARBA00012030"/>
    </source>
</evidence>
<protein>
    <recommendedName>
        <fullName evidence="4">Type-4 uracil-DNA glycosylase</fullName>
        <ecNumber evidence="3">3.2.2.27</ecNumber>
    </recommendedName>
</protein>
<dbReference type="EC" id="3.2.2.27" evidence="3"/>
<dbReference type="InterPro" id="IPR051536">
    <property type="entry name" value="UDG_Type-4/5"/>
</dbReference>
<evidence type="ECO:0000256" key="10">
    <source>
        <dbReference type="ARBA" id="ARBA00023014"/>
    </source>
</evidence>
<keyword evidence="10" id="KW-0411">Iron-sulfur</keyword>
<sequence>MNLKDFLKVMKDMGFNEVIVDNNSPLNEKIKLLNQINQEIQNCTKCDLHKNRKQAVLGEGNPNSPIMFIGEAPGEEEDKQGRPFVGRAGQLLTKAIETAGYKRSDVYIANINKCRPPNNRTPTIEEQEACFPYLKRQIEIINPSVLCLLGATAYRGIFKRETKITKERGSILDYEGKKVYITYHPAFVLRNPREEPTFFEDIKKALELAFK</sequence>
<dbReference type="GO" id="GO:0004844">
    <property type="term" value="F:uracil DNA N-glycosylase activity"/>
    <property type="evidence" value="ECO:0007669"/>
    <property type="project" value="UniProtKB-EC"/>
</dbReference>
<evidence type="ECO:0000259" key="12">
    <source>
        <dbReference type="SMART" id="SM00986"/>
    </source>
</evidence>
<evidence type="ECO:0000256" key="11">
    <source>
        <dbReference type="ARBA" id="ARBA00023204"/>
    </source>
</evidence>
<accession>C1DWS7</accession>
<evidence type="ECO:0000313" key="14">
    <source>
        <dbReference type="Proteomes" id="UP000001369"/>
    </source>
</evidence>
<evidence type="ECO:0000256" key="4">
    <source>
        <dbReference type="ARBA" id="ARBA00019403"/>
    </source>
</evidence>
<evidence type="ECO:0000256" key="2">
    <source>
        <dbReference type="ARBA" id="ARBA00006521"/>
    </source>
</evidence>
<dbReference type="SMART" id="SM00986">
    <property type="entry name" value="UDG"/>
    <property type="match status" value="1"/>
</dbReference>
<dbReference type="NCBIfam" id="TIGR00758">
    <property type="entry name" value="UDG_fam4"/>
    <property type="match status" value="1"/>
</dbReference>
<gene>
    <name evidence="13" type="ordered locus">SULAZ_1600</name>
</gene>
<proteinExistence type="inferred from homology"/>
<keyword evidence="6" id="KW-0479">Metal-binding</keyword>
<dbReference type="Gene3D" id="3.40.470.10">
    <property type="entry name" value="Uracil-DNA glycosylase-like domain"/>
    <property type="match status" value="1"/>
</dbReference>
<dbReference type="CDD" id="cd10030">
    <property type="entry name" value="UDG-F4_TTUDGA_SPO1dp_like"/>
    <property type="match status" value="1"/>
</dbReference>
<keyword evidence="14" id="KW-1185">Reference proteome</keyword>
<dbReference type="SMART" id="SM00987">
    <property type="entry name" value="UreE_C"/>
    <property type="match status" value="1"/>
</dbReference>
<comment type="catalytic activity">
    <reaction evidence="1">
        <text>Hydrolyzes single-stranded DNA or mismatched double-stranded DNA and polynucleotides, releasing free uracil.</text>
        <dbReference type="EC" id="3.2.2.27"/>
    </reaction>
</comment>
<evidence type="ECO:0000313" key="13">
    <source>
        <dbReference type="EMBL" id="ACN99352.1"/>
    </source>
</evidence>
<keyword evidence="5" id="KW-0004">4Fe-4S</keyword>
<keyword evidence="13" id="KW-0326">Glycosidase</keyword>
<dbReference type="HOGENOM" id="CLU_044815_1_3_0"/>
<evidence type="ECO:0000256" key="5">
    <source>
        <dbReference type="ARBA" id="ARBA00022485"/>
    </source>
</evidence>
<dbReference type="EMBL" id="CP001229">
    <property type="protein sequence ID" value="ACN99352.1"/>
    <property type="molecule type" value="Genomic_DNA"/>
</dbReference>
<dbReference type="GO" id="GO:0006281">
    <property type="term" value="P:DNA repair"/>
    <property type="evidence" value="ECO:0007669"/>
    <property type="project" value="UniProtKB-KW"/>
</dbReference>
<feature type="domain" description="Uracil-DNA glycosylase-like" evidence="12">
    <location>
        <begin position="57"/>
        <end position="203"/>
    </location>
</feature>
<keyword evidence="8 13" id="KW-0378">Hydrolase</keyword>
<keyword evidence="7" id="KW-0227">DNA damage</keyword>
<dbReference type="InterPro" id="IPR005273">
    <property type="entry name" value="Ura-DNA_glyco_family4"/>
</dbReference>
<dbReference type="InterPro" id="IPR036895">
    <property type="entry name" value="Uracil-DNA_glycosylase-like_sf"/>
</dbReference>
<evidence type="ECO:0000256" key="7">
    <source>
        <dbReference type="ARBA" id="ARBA00022763"/>
    </source>
</evidence>
<dbReference type="STRING" id="204536.SULAZ_1600"/>
<dbReference type="KEGG" id="saf:SULAZ_1600"/>
<dbReference type="SUPFAM" id="SSF52141">
    <property type="entry name" value="Uracil-DNA glycosylase-like"/>
    <property type="match status" value="1"/>
</dbReference>
<dbReference type="Pfam" id="PF03167">
    <property type="entry name" value="UDG"/>
    <property type="match status" value="1"/>
</dbReference>
<keyword evidence="9" id="KW-0408">Iron</keyword>
<keyword evidence="11" id="KW-0234">DNA repair</keyword>
<evidence type="ECO:0000256" key="8">
    <source>
        <dbReference type="ARBA" id="ARBA00022801"/>
    </source>
</evidence>
<comment type="similarity">
    <text evidence="2">Belongs to the uracil-DNA glycosylase (UDG) superfamily. Type 4 (UDGa) family.</text>
</comment>